<evidence type="ECO:0000313" key="3">
    <source>
        <dbReference type="Proteomes" id="UP001476247"/>
    </source>
</evidence>
<evidence type="ECO:0000256" key="1">
    <source>
        <dbReference type="SAM" id="MobiDB-lite"/>
    </source>
</evidence>
<name>A0ABP9YB99_9FUNG</name>
<proteinExistence type="predicted"/>
<evidence type="ECO:0000313" key="2">
    <source>
        <dbReference type="EMBL" id="GAA5804237.1"/>
    </source>
</evidence>
<protein>
    <submittedName>
        <fullName evidence="2">Uncharacterized protein</fullName>
    </submittedName>
</protein>
<organism evidence="2 3">
    <name type="scientific">Helicostylum pulchrum</name>
    <dbReference type="NCBI Taxonomy" id="562976"/>
    <lineage>
        <taxon>Eukaryota</taxon>
        <taxon>Fungi</taxon>
        <taxon>Fungi incertae sedis</taxon>
        <taxon>Mucoromycota</taxon>
        <taxon>Mucoromycotina</taxon>
        <taxon>Mucoromycetes</taxon>
        <taxon>Mucorales</taxon>
        <taxon>Mucorineae</taxon>
        <taxon>Mucoraceae</taxon>
        <taxon>Helicostylum</taxon>
    </lineage>
</organism>
<dbReference type="Pfam" id="PF02992">
    <property type="entry name" value="Transposase_21"/>
    <property type="match status" value="1"/>
</dbReference>
<accession>A0ABP9YB99</accession>
<comment type="caution">
    <text evidence="2">The sequence shown here is derived from an EMBL/GenBank/DDBJ whole genome shotgun (WGS) entry which is preliminary data.</text>
</comment>
<dbReference type="InterPro" id="IPR004242">
    <property type="entry name" value="Transposase_21"/>
</dbReference>
<gene>
    <name evidence="2" type="ORF">HPULCUR_009724</name>
</gene>
<dbReference type="EMBL" id="BAABUJ010000033">
    <property type="protein sequence ID" value="GAA5804237.1"/>
    <property type="molecule type" value="Genomic_DNA"/>
</dbReference>
<keyword evidence="3" id="KW-1185">Reference proteome</keyword>
<feature type="region of interest" description="Disordered" evidence="1">
    <location>
        <begin position="95"/>
        <end position="116"/>
    </location>
</feature>
<reference evidence="2 3" key="1">
    <citation type="submission" date="2024-04" db="EMBL/GenBank/DDBJ databases">
        <title>genome sequences of Mucor flavus KT1a and Helicostylum pulchrum KT1b strains isolation_sourced from the surface of a dry-aged beef.</title>
        <authorList>
            <person name="Toyotome T."/>
            <person name="Hosono M."/>
            <person name="Torimaru M."/>
            <person name="Fukuda K."/>
            <person name="Mikami N."/>
        </authorList>
    </citation>
    <scope>NUCLEOTIDE SEQUENCE [LARGE SCALE GENOMIC DNA]</scope>
    <source>
        <strain evidence="2 3">KT1b</strain>
    </source>
</reference>
<dbReference type="Proteomes" id="UP001476247">
    <property type="component" value="Unassembled WGS sequence"/>
</dbReference>
<sequence length="399" mass="46050">MPSNRFTKKQLIAQLKPKRHPNYFKCPRCKGEFNMFRREISWRKHVYKMCSLLSTTLGNAEFDSNKEPIETSDACMIMDDMDTAMSPLIDNMDVDEEDEDEHEEEAEEKVEEEGDFDDGEFEVPQQVIVRNEESTCQPLVIKFDDSKMNGDFKKQVEFFAYAKSHGFSRNTTDGVAKLVNNMLLDRGDKELLPSHYRIRQLLLKSLPFRSDIYKACVDGCRCFPDGVAKPCLVKNMKAIVRRTAVSEPQEFKYLSLIHQLAAILNEKETFELLKYPYTRENEEGVMSDIFDGEICCRLKACDYKTKRMAIYLGLYSDGFQVLENQKHGLTLIHVVILNFPPFIRTEKKYMMQLLVTPGPKSPKDLFSFCDPIIQELKVLENEGIRLASSDIVVNAHLPI</sequence>